<reference evidence="1 2" key="1">
    <citation type="submission" date="2019-01" db="EMBL/GenBank/DDBJ databases">
        <authorList>
            <person name="Chen W.-M."/>
        </authorList>
    </citation>
    <scope>NUCLEOTIDE SEQUENCE [LARGE SCALE GENOMIC DNA]</scope>
    <source>
        <strain evidence="1 2">KYPC3</strain>
    </source>
</reference>
<dbReference type="OrthoDB" id="1883113at2"/>
<dbReference type="RefSeq" id="WP_127700181.1">
    <property type="nucleotide sequence ID" value="NZ_SACS01000018.1"/>
</dbReference>
<dbReference type="EMBL" id="SACS01000018">
    <property type="protein sequence ID" value="RVU34384.1"/>
    <property type="molecule type" value="Genomic_DNA"/>
</dbReference>
<organism evidence="1 2">
    <name type="scientific">Rheinheimera riviphila</name>
    <dbReference type="NCBI Taxonomy" id="1834037"/>
    <lineage>
        <taxon>Bacteria</taxon>
        <taxon>Pseudomonadati</taxon>
        <taxon>Pseudomonadota</taxon>
        <taxon>Gammaproteobacteria</taxon>
        <taxon>Chromatiales</taxon>
        <taxon>Chromatiaceae</taxon>
        <taxon>Rheinheimera</taxon>
    </lineage>
</organism>
<name>A0A437QIV5_9GAMM</name>
<dbReference type="Gene3D" id="3.40.50.2000">
    <property type="entry name" value="Glycogen Phosphorylase B"/>
    <property type="match status" value="1"/>
</dbReference>
<sequence>MLYILQNYDLQYQPNCLWPVGEFHAYETLQFEPLPSAEKIALLQQFQPTSPALQLWQQLHFILLGADAADFALFTRLFSELPFLQQNMVYSQLMRSTFIGKAVGLDLAPLYRLTIESFCRENAERCQVLPLQGSGNEEFAVFITNQFVSSLHGPTLTVLNYASALKHIGMHPIVICTTSVAKSAHLVYPLPTPVFFGTVRDEYFASNTLFDLDLNQTQPNPGGSAVKCWGQQFDFMQTTPMDDPAHLIDLVNFINQLNPRFIIGVGGLNPVLEFIAKARPVLSVPCVTSLVLPIYAVPVLHRDLTAHDQQRVESLGIQHPVLSSRLPFRLRPFDCVKSSRVDDKVLKFVVVGYRLEDEIRGEFMQTMLCIKQQYPQASFILIGPTAIADYPAALEHCTLFTGRISNAIDLIADCHFMLNPKRQGGGTSAVEALSLGIPVLTQAFGDVYQYIGDPFVFETDAERLEFISQYLTNPEFAAAYQDICLETAAQATDTAAIVQELLLTYDAYLQEYPA</sequence>
<dbReference type="Proteomes" id="UP000283077">
    <property type="component" value="Unassembled WGS sequence"/>
</dbReference>
<protein>
    <submittedName>
        <fullName evidence="1">Glycosyltransferase family 1 protein</fullName>
    </submittedName>
</protein>
<evidence type="ECO:0000313" key="2">
    <source>
        <dbReference type="Proteomes" id="UP000283077"/>
    </source>
</evidence>
<proteinExistence type="predicted"/>
<keyword evidence="2" id="KW-1185">Reference proteome</keyword>
<accession>A0A437QIV5</accession>
<evidence type="ECO:0000313" key="1">
    <source>
        <dbReference type="EMBL" id="RVU34384.1"/>
    </source>
</evidence>
<keyword evidence="1" id="KW-0808">Transferase</keyword>
<dbReference type="SUPFAM" id="SSF53756">
    <property type="entry name" value="UDP-Glycosyltransferase/glycogen phosphorylase"/>
    <property type="match status" value="1"/>
</dbReference>
<gene>
    <name evidence="1" type="ORF">EOE67_15140</name>
</gene>
<dbReference type="AlphaFoldDB" id="A0A437QIV5"/>
<dbReference type="GO" id="GO:0016740">
    <property type="term" value="F:transferase activity"/>
    <property type="evidence" value="ECO:0007669"/>
    <property type="project" value="UniProtKB-KW"/>
</dbReference>
<comment type="caution">
    <text evidence="1">The sequence shown here is derived from an EMBL/GenBank/DDBJ whole genome shotgun (WGS) entry which is preliminary data.</text>
</comment>